<dbReference type="AlphaFoldDB" id="A0A9E8NGD3"/>
<dbReference type="RefSeq" id="WP_267610003.1">
    <property type="nucleotide sequence ID" value="NZ_JAKGRX010000001.1"/>
</dbReference>
<dbReference type="EMBL" id="CP112998">
    <property type="protein sequence ID" value="WAC15413.1"/>
    <property type="molecule type" value="Genomic_DNA"/>
</dbReference>
<accession>A0A9E8NGD3</accession>
<name>A0A9E8NGD3_9BACT</name>
<keyword evidence="2" id="KW-1185">Reference proteome</keyword>
<organism evidence="1 2">
    <name type="scientific">Dyadobacter pollutisoli</name>
    <dbReference type="NCBI Taxonomy" id="2910158"/>
    <lineage>
        <taxon>Bacteria</taxon>
        <taxon>Pseudomonadati</taxon>
        <taxon>Bacteroidota</taxon>
        <taxon>Cytophagia</taxon>
        <taxon>Cytophagales</taxon>
        <taxon>Spirosomataceae</taxon>
        <taxon>Dyadobacter</taxon>
    </lineage>
</organism>
<proteinExistence type="predicted"/>
<gene>
    <name evidence="1" type="ORF">ON006_06525</name>
</gene>
<evidence type="ECO:0000313" key="1">
    <source>
        <dbReference type="EMBL" id="WAC15413.1"/>
    </source>
</evidence>
<evidence type="ECO:0000313" key="2">
    <source>
        <dbReference type="Proteomes" id="UP001164653"/>
    </source>
</evidence>
<reference evidence="1" key="1">
    <citation type="submission" date="2022-11" db="EMBL/GenBank/DDBJ databases">
        <title>Dyadobacter pollutisoli sp. nov., isolated from plastic dumped soil.</title>
        <authorList>
            <person name="Kim J.M."/>
            <person name="Kim K.R."/>
            <person name="Lee J.K."/>
            <person name="Hao L."/>
            <person name="Jeon C.O."/>
        </authorList>
    </citation>
    <scope>NUCLEOTIDE SEQUENCE</scope>
    <source>
        <strain evidence="1">U1</strain>
    </source>
</reference>
<dbReference type="Proteomes" id="UP001164653">
    <property type="component" value="Chromosome"/>
</dbReference>
<protein>
    <submittedName>
        <fullName evidence="1">Uncharacterized protein</fullName>
    </submittedName>
</protein>
<dbReference type="KEGG" id="dpf:ON006_06525"/>
<sequence>MHKSRLVNPKYIDQVTHNKWFILLMDGS</sequence>